<sequence length="359" mass="39188">MSMKPAVLVTGSSGHLGKALMLSLPELGYNPIGIDINSSNTTTHIGSITDPSFLSNVFSSYNIAHVIHAATLHKPHICSHSKAEFVQTNIAGTLALLEVASSSPNPSSPVKSFIYISTTSAFGTSLSPPEGSPAAWINDDTPTTSHKNIYGLTKSTAEDLCQLIAKEKGLPTVVLRTSRFFPEEDDDEARRAEVPDEENLKVLELAYRRVDVADVVSACVCAMERCAEGTIRWGKFIVSAPTPFGREDLDALSKDAEGVLRGLRVGVGVKVGEVFDLKRWKFLRRIDRVYDSSRAIRELGWRPEYTFERAVEKVAKGEEWKSELTRRIGRLGYHAVSVGVYTKRDDKEGGSGQHGAPLA</sequence>
<dbReference type="HOGENOM" id="CLU_054225_0_0_1"/>
<name>G0RZQ3_CHATD</name>
<gene>
    <name evidence="3" type="ORF">CTHT_0003780</name>
</gene>
<dbReference type="Proteomes" id="UP000008066">
    <property type="component" value="Unassembled WGS sequence"/>
</dbReference>
<dbReference type="InterPro" id="IPR001509">
    <property type="entry name" value="Epimerase_deHydtase"/>
</dbReference>
<proteinExistence type="inferred from homology"/>
<comment type="similarity">
    <text evidence="1">Belongs to the NAD(P)-dependent epimerase/dehydratase family.</text>
</comment>
<dbReference type="EMBL" id="GL988032">
    <property type="protein sequence ID" value="EGS23681.1"/>
    <property type="molecule type" value="Genomic_DNA"/>
</dbReference>
<feature type="domain" description="NAD-dependent epimerase/dehydratase" evidence="2">
    <location>
        <begin position="7"/>
        <end position="229"/>
    </location>
</feature>
<protein>
    <recommendedName>
        <fullName evidence="2">NAD-dependent epimerase/dehydratase domain-containing protein</fullName>
    </recommendedName>
</protein>
<dbReference type="SUPFAM" id="SSF51735">
    <property type="entry name" value="NAD(P)-binding Rossmann-fold domains"/>
    <property type="match status" value="1"/>
</dbReference>
<evidence type="ECO:0000313" key="4">
    <source>
        <dbReference type="Proteomes" id="UP000008066"/>
    </source>
</evidence>
<dbReference type="GeneID" id="18254416"/>
<evidence type="ECO:0000259" key="2">
    <source>
        <dbReference type="Pfam" id="PF01370"/>
    </source>
</evidence>
<dbReference type="Gene3D" id="3.40.50.720">
    <property type="entry name" value="NAD(P)-binding Rossmann-like Domain"/>
    <property type="match status" value="1"/>
</dbReference>
<dbReference type="STRING" id="759272.G0RZQ3"/>
<evidence type="ECO:0000256" key="1">
    <source>
        <dbReference type="ARBA" id="ARBA00007637"/>
    </source>
</evidence>
<dbReference type="CDD" id="cd08946">
    <property type="entry name" value="SDR_e"/>
    <property type="match status" value="1"/>
</dbReference>
<dbReference type="OrthoDB" id="202470at2759"/>
<dbReference type="PANTHER" id="PTHR43000">
    <property type="entry name" value="DTDP-D-GLUCOSE 4,6-DEHYDRATASE-RELATED"/>
    <property type="match status" value="1"/>
</dbReference>
<dbReference type="InterPro" id="IPR036291">
    <property type="entry name" value="NAD(P)-bd_dom_sf"/>
</dbReference>
<accession>G0RZQ3</accession>
<dbReference type="AlphaFoldDB" id="G0RZQ3"/>
<reference evidence="3 4" key="1">
    <citation type="journal article" date="2011" name="Cell">
        <title>Insight into structure and assembly of the nuclear pore complex by utilizing the genome of a eukaryotic thermophile.</title>
        <authorList>
            <person name="Amlacher S."/>
            <person name="Sarges P."/>
            <person name="Flemming D."/>
            <person name="van Noort V."/>
            <person name="Kunze R."/>
            <person name="Devos D.P."/>
            <person name="Arumugam M."/>
            <person name="Bork P."/>
            <person name="Hurt E."/>
        </authorList>
    </citation>
    <scope>NUCLEOTIDE SEQUENCE [LARGE SCALE GENOMIC DNA]</scope>
    <source>
        <strain evidence="4">DSM 1495 / CBS 144.50 / IMI 039719</strain>
    </source>
</reference>
<dbReference type="RefSeq" id="XP_006690923.1">
    <property type="nucleotide sequence ID" value="XM_006690860.1"/>
</dbReference>
<keyword evidence="4" id="KW-1185">Reference proteome</keyword>
<dbReference type="KEGG" id="cthr:CTHT_0003780"/>
<dbReference type="OMA" id="DRVYVNE"/>
<dbReference type="Pfam" id="PF01370">
    <property type="entry name" value="Epimerase"/>
    <property type="match status" value="1"/>
</dbReference>
<dbReference type="eggNOG" id="KOG1371">
    <property type="taxonomic scope" value="Eukaryota"/>
</dbReference>
<evidence type="ECO:0000313" key="3">
    <source>
        <dbReference type="EMBL" id="EGS23681.1"/>
    </source>
</evidence>
<organism evidence="4">
    <name type="scientific">Chaetomium thermophilum (strain DSM 1495 / CBS 144.50 / IMI 039719)</name>
    <name type="common">Thermochaetoides thermophila</name>
    <dbReference type="NCBI Taxonomy" id="759272"/>
    <lineage>
        <taxon>Eukaryota</taxon>
        <taxon>Fungi</taxon>
        <taxon>Dikarya</taxon>
        <taxon>Ascomycota</taxon>
        <taxon>Pezizomycotina</taxon>
        <taxon>Sordariomycetes</taxon>
        <taxon>Sordariomycetidae</taxon>
        <taxon>Sordariales</taxon>
        <taxon>Chaetomiaceae</taxon>
        <taxon>Thermochaetoides</taxon>
    </lineage>
</organism>